<dbReference type="GO" id="GO:0032259">
    <property type="term" value="P:methylation"/>
    <property type="evidence" value="ECO:0007669"/>
    <property type="project" value="UniProtKB-KW"/>
</dbReference>
<gene>
    <name evidence="5" type="primary">ngoBIM</name>
    <name evidence="5" type="ORF">AK812_SmicGene9813</name>
</gene>
<organism evidence="5 6">
    <name type="scientific">Symbiodinium microadriaticum</name>
    <name type="common">Dinoflagellate</name>
    <name type="synonym">Zooxanthella microadriatica</name>
    <dbReference type="NCBI Taxonomy" id="2951"/>
    <lineage>
        <taxon>Eukaryota</taxon>
        <taxon>Sar</taxon>
        <taxon>Alveolata</taxon>
        <taxon>Dinophyceae</taxon>
        <taxon>Suessiales</taxon>
        <taxon>Symbiodiniaceae</taxon>
        <taxon>Symbiodinium</taxon>
    </lineage>
</organism>
<accession>A0A1Q9EHA4</accession>
<dbReference type="Proteomes" id="UP000186817">
    <property type="component" value="Unassembled WGS sequence"/>
</dbReference>
<feature type="compositionally biased region" description="Low complexity" evidence="4">
    <location>
        <begin position="17"/>
        <end position="27"/>
    </location>
</feature>
<dbReference type="Pfam" id="PF00145">
    <property type="entry name" value="DNA_methylase"/>
    <property type="match status" value="1"/>
</dbReference>
<evidence type="ECO:0000256" key="1">
    <source>
        <dbReference type="ARBA" id="ARBA00022603"/>
    </source>
</evidence>
<evidence type="ECO:0000313" key="5">
    <source>
        <dbReference type="EMBL" id="OLQ06834.1"/>
    </source>
</evidence>
<feature type="region of interest" description="Disordered" evidence="4">
    <location>
        <begin position="878"/>
        <end position="906"/>
    </location>
</feature>
<evidence type="ECO:0000313" key="6">
    <source>
        <dbReference type="Proteomes" id="UP000186817"/>
    </source>
</evidence>
<dbReference type="Gene3D" id="3.40.50.150">
    <property type="entry name" value="Vaccinia Virus protein VP39"/>
    <property type="match status" value="1"/>
</dbReference>
<dbReference type="SUPFAM" id="SSF53335">
    <property type="entry name" value="S-adenosyl-L-methionine-dependent methyltransferases"/>
    <property type="match status" value="1"/>
</dbReference>
<dbReference type="InterPro" id="IPR001525">
    <property type="entry name" value="C5_MeTfrase"/>
</dbReference>
<evidence type="ECO:0000256" key="3">
    <source>
        <dbReference type="ARBA" id="ARBA00022691"/>
    </source>
</evidence>
<dbReference type="PANTHER" id="PTHR46098">
    <property type="entry name" value="TRNA (CYTOSINE(38)-C(5))-METHYLTRANSFERASE"/>
    <property type="match status" value="1"/>
</dbReference>
<keyword evidence="1 5" id="KW-0489">Methyltransferase</keyword>
<proteinExistence type="predicted"/>
<keyword evidence="2" id="KW-0808">Transferase</keyword>
<evidence type="ECO:0000256" key="4">
    <source>
        <dbReference type="SAM" id="MobiDB-lite"/>
    </source>
</evidence>
<feature type="compositionally biased region" description="Basic residues" evidence="4">
    <location>
        <begin position="878"/>
        <end position="892"/>
    </location>
</feature>
<reference evidence="5 6" key="1">
    <citation type="submission" date="2016-02" db="EMBL/GenBank/DDBJ databases">
        <title>Genome analysis of coral dinoflagellate symbionts highlights evolutionary adaptations to a symbiotic lifestyle.</title>
        <authorList>
            <person name="Aranda M."/>
            <person name="Li Y."/>
            <person name="Liew Y.J."/>
            <person name="Baumgarten S."/>
            <person name="Simakov O."/>
            <person name="Wilson M."/>
            <person name="Piel J."/>
            <person name="Ashoor H."/>
            <person name="Bougouffa S."/>
            <person name="Bajic V.B."/>
            <person name="Ryu T."/>
            <person name="Ravasi T."/>
            <person name="Bayer T."/>
            <person name="Micklem G."/>
            <person name="Kim H."/>
            <person name="Bhak J."/>
            <person name="Lajeunesse T.C."/>
            <person name="Voolstra C.R."/>
        </authorList>
    </citation>
    <scope>NUCLEOTIDE SEQUENCE [LARGE SCALE GENOMIC DNA]</scope>
    <source>
        <strain evidence="5 6">CCMP2467</strain>
    </source>
</reference>
<dbReference type="PANTHER" id="PTHR46098:SF1">
    <property type="entry name" value="TRNA (CYTOSINE(38)-C(5))-METHYLTRANSFERASE"/>
    <property type="match status" value="1"/>
</dbReference>
<protein>
    <submittedName>
        <fullName evidence="5">Modification methylase NgoBI</fullName>
    </submittedName>
</protein>
<keyword evidence="6" id="KW-1185">Reference proteome</keyword>
<feature type="region of interest" description="Disordered" evidence="4">
    <location>
        <begin position="920"/>
        <end position="983"/>
    </location>
</feature>
<sequence length="2014" mass="222887">MAVLKLRTDGSVDEVGAASSSPAAEAPTQATMASSSMMVTPETLTAAMGTGGGEKSGVSTVAVKETVELPPVMLTLVKPQILRFKATEIQSHFLSFCYFQWDDNQLLGKLQDIAKQMPPVMGTPPQFAVASSKPTEPVWAGWALPVDPDDKLLLSISMYGSDVLSFATAFLTKCGFVKVHRLAPAAIASDSFVSIEDRNKNALEDGFVRERFTKEFEEKLKACGVIPSYMNQFMQRGELFKTTNKLPFGFHMFVAALPSDHPTEFNQLQGGRRSLWATDNGFFYAFRQVSAQVSSRKFVTPTQTIQVERLAGDLDESLQDFHFTKKRDVTFGYLGDDADEFGLFLDGYWLERALTWKGTPVFLKFIREADALGRPYELVLARCGRWGRNLDMAMRLAVLAVAVKFQSMRSLGLQGPRPLATDMIPDRLREWLDGWGSGLQPAIDTAVAAAHVHFGLGTVATPPQRLLVGTDCSGIDAPIYGLRGLSISHQHAFGSEVAAGPRAVIEANTKPSEALFHSVLDADTAPYVHLYVAGFSCKPFSLLHNKTKLLGEDQARIFYAVVARIQQVRPACFVLENVTGIKRVSTEVLRLLRSVGYHVEMILMNPADLQEPIQRPRYYFIAVREDVSLISPQNLLAWLREAWATVKRAAAPDEAVPLLDRLLPAIHPAVVQYQEARKRKWLQACNRGFAGSQAPGSQAPRSRWQELHKKCRASVQKCSRVTRPCTESGVACCADTLFLHLPREREAWDIICEQHPGSEELVADVSQSVNRARVRSDGSLPTATPGALLASSRAGRIISPLEKIMIHGFPIHRMVFPSKRKLTDKELASMGGNTMHVQIVAIAMKLALSLVDWSKPMASRPAGLPKTQVAVEVQRALKRKAQTGRKARKAPRLRGSQVPRQPLHQPGDEFLAALRKRWQKVNPRPAKQPPCSRSGTKLRKQLKTTTGSQVPRPLAMRDTPPPPPSTPKRARNSAPQESVPRARKKLRVESGEVGLAQEGDEDTGGDWGIGCHFCAHLMHLLAQNPAERKRLGSRLSTKWGAYEVRSRSAMQACCVHAHSKTFVHQVAMKVFLAPDTPISQCLPYSIRHQNLFSGNVPQPADWLRAWRACRTASSFRGAVKFYATDDFAAGRNTKLDSVSKDAALQHFWRLKNMILVMHWAVKSLRKERLSQASSISLSVDDRKEYRLVRYRCDVPPSSAKRSAAPGPPGSNGSPGSKGSEDQGPLVADGLLGVYKTGASVPENTLEEHDEDKSQLMADSISTVIARACQDPEGRTDEDSCSRVKQHVRHFAADQCASARKCGRLLANSDQFPNLVWVSHDPAHQVRIAYQDPLHAMPEFHEQWERLFAPGKGKHALIPDIQNSEVWKARLMAAQQAVLKQHGSQAGVEKAIRSLSFSQPRFDSSATPMLKYLCMIRAMAVLCAMQAADERNKVEIRSRAERALQNMHAAALMRCGLTCDYTSECLGFLRTNFDIEDPDVSCVPGVLAEFAKRQRFLFVDGYILSDSSQVPSSAVGVGSKLVYEEIQTPEPQLACKLVFIAAVFSIFYGNRVHYLCTKTGVEEVKQIMGTMSHVVEAMLERLRVDLVEDEIAVALQVFNLPLWQDTARRQALLDAGRKLCAMLRLSPTTAAVLGQLARVLHPLLQAAKSQQPDLGNKHAWSWSLRPAWRARHAHKIPWTEDCHALIGFFLSLKINTTTLERDLEHLLTQLEAHSGPLTPNGSTIASILEVAIEGPQREEEFFQTPQEEGGVLTPTDFGVLCGELWIRAFRNSGFNRQRQDLEAGKFRAGLEAAFAGFVCLCSEAPGHLKNFRLRTQQKYEGHQAEAKRRSAGKMPYTVTDPRLGGLRTEEHGGEGNGSILQSILRKRALKLYPVYRRYTDSKNLEGGRRFQVLFPYDYADADVMVLDQLSDVETVRNDRLAPSFNLFLCSSVCVSVIDIEARIKPSQDNVSSQAAALIIAYGFGKVLASKEAILAYMENPTVDAEKSFLFFNAAATSKLVGVEIGRDSQVLLGGY</sequence>
<keyword evidence="3" id="KW-0949">S-adenosyl-L-methionine</keyword>
<evidence type="ECO:0000256" key="2">
    <source>
        <dbReference type="ARBA" id="ARBA00022679"/>
    </source>
</evidence>
<comment type="caution">
    <text evidence="5">The sequence shown here is derived from an EMBL/GenBank/DDBJ whole genome shotgun (WGS) entry which is preliminary data.</text>
</comment>
<dbReference type="OrthoDB" id="411440at2759"/>
<dbReference type="InterPro" id="IPR050750">
    <property type="entry name" value="C5-MTase"/>
</dbReference>
<dbReference type="EMBL" id="LSRX01000151">
    <property type="protein sequence ID" value="OLQ06834.1"/>
    <property type="molecule type" value="Genomic_DNA"/>
</dbReference>
<name>A0A1Q9EHA4_SYMMI</name>
<feature type="region of interest" description="Disordered" evidence="4">
    <location>
        <begin position="14"/>
        <end position="36"/>
    </location>
</feature>
<feature type="region of interest" description="Disordered" evidence="4">
    <location>
        <begin position="1196"/>
        <end position="1224"/>
    </location>
</feature>
<dbReference type="GO" id="GO:0008168">
    <property type="term" value="F:methyltransferase activity"/>
    <property type="evidence" value="ECO:0007669"/>
    <property type="project" value="UniProtKB-KW"/>
</dbReference>
<dbReference type="InterPro" id="IPR029063">
    <property type="entry name" value="SAM-dependent_MTases_sf"/>
</dbReference>